<reference evidence="2" key="1">
    <citation type="journal article" date="2019" name="Sci. Rep.">
        <title>Draft genome of Tanacetum cinerariifolium, the natural source of mosquito coil.</title>
        <authorList>
            <person name="Yamashiro T."/>
            <person name="Shiraishi A."/>
            <person name="Satake H."/>
            <person name="Nakayama K."/>
        </authorList>
    </citation>
    <scope>NUCLEOTIDE SEQUENCE</scope>
</reference>
<evidence type="ECO:0000256" key="1">
    <source>
        <dbReference type="SAM" id="MobiDB-lite"/>
    </source>
</evidence>
<feature type="compositionally biased region" description="Low complexity" evidence="1">
    <location>
        <begin position="364"/>
        <end position="377"/>
    </location>
</feature>
<gene>
    <name evidence="2" type="ORF">Tci_028659</name>
</gene>
<dbReference type="EMBL" id="BKCJ010003704">
    <property type="protein sequence ID" value="GEU56681.1"/>
    <property type="molecule type" value="Genomic_DNA"/>
</dbReference>
<accession>A0A6L2L4D3</accession>
<feature type="region of interest" description="Disordered" evidence="1">
    <location>
        <begin position="436"/>
        <end position="461"/>
    </location>
</feature>
<comment type="caution">
    <text evidence="2">The sequence shown here is derived from an EMBL/GenBank/DDBJ whole genome shotgun (WGS) entry which is preliminary data.</text>
</comment>
<organism evidence="2">
    <name type="scientific">Tanacetum cinerariifolium</name>
    <name type="common">Dalmatian daisy</name>
    <name type="synonym">Chrysanthemum cinerariifolium</name>
    <dbReference type="NCBI Taxonomy" id="118510"/>
    <lineage>
        <taxon>Eukaryota</taxon>
        <taxon>Viridiplantae</taxon>
        <taxon>Streptophyta</taxon>
        <taxon>Embryophyta</taxon>
        <taxon>Tracheophyta</taxon>
        <taxon>Spermatophyta</taxon>
        <taxon>Magnoliopsida</taxon>
        <taxon>eudicotyledons</taxon>
        <taxon>Gunneridae</taxon>
        <taxon>Pentapetalae</taxon>
        <taxon>asterids</taxon>
        <taxon>campanulids</taxon>
        <taxon>Asterales</taxon>
        <taxon>Asteraceae</taxon>
        <taxon>Asteroideae</taxon>
        <taxon>Anthemideae</taxon>
        <taxon>Anthemidinae</taxon>
        <taxon>Tanacetum</taxon>
    </lineage>
</organism>
<sequence>MLLFQETTGGSRLMLLGKVDTAAEAMQMEHYLSHTDYPIWQVIQNDNGPVSVTTDTNGMIKVLTPKTSEEVAAKEKERKARNTLLVALPEDHLAKLHKMADAKEMREAMKSKFGGNDESKKMQKYFAPQLDYDDLEQINDDDMEEIDLKWQLVLIRPKWNALIAIKCVILLKTTELKGIKAAKEKMLAIQVLTMKVKSCSKTCEESYARLKKLYDEQRDKLGDASVEITAYTLALKKEALKEKEDLKTKFKNWQNSSKNLSRLLNTQMSVNDKFGLGYGDYKYGSILSFENEVLQSVFMNKDSDLENTSVNDRYAEGMHAVPPPMIGNYMPSRHDIEINYSKFTYGPKQTSVDESDSKTSEYASYDSNSSVDTTTSTPELVETAPKVVCEPKVWADAPIIEEYESDSDDDSVSNVQEDIEKPSFAFTDSVKHVKTSRENVQETGTPNHIPKVKKKDRNGPTRKGLVYAFTRKACFVCGSFSHLIRDCNFHEKKMTKQAELTKSKNKVTGQRENRPVWNNVQRVNHQNKFVPSVLTKTGKFPVNAV</sequence>
<evidence type="ECO:0000313" key="2">
    <source>
        <dbReference type="EMBL" id="GEU56681.1"/>
    </source>
</evidence>
<protein>
    <submittedName>
        <fullName evidence="2">Xylulose kinase-1</fullName>
    </submittedName>
</protein>
<name>A0A6L2L4D3_TANCI</name>
<feature type="region of interest" description="Disordered" evidence="1">
    <location>
        <begin position="348"/>
        <end position="378"/>
    </location>
</feature>
<proteinExistence type="predicted"/>
<dbReference type="AlphaFoldDB" id="A0A6L2L4D3"/>
<keyword evidence="2" id="KW-0418">Kinase</keyword>
<dbReference type="GO" id="GO:0016301">
    <property type="term" value="F:kinase activity"/>
    <property type="evidence" value="ECO:0007669"/>
    <property type="project" value="UniProtKB-KW"/>
</dbReference>
<keyword evidence="2" id="KW-0808">Transferase</keyword>